<evidence type="ECO:0000313" key="4">
    <source>
        <dbReference type="Proteomes" id="UP001642482"/>
    </source>
</evidence>
<dbReference type="PANTHER" id="PTHR33112">
    <property type="entry name" value="DOMAIN PROTEIN, PUTATIVE-RELATED"/>
    <property type="match status" value="1"/>
</dbReference>
<name>A0ABP0D349_9PEZI</name>
<dbReference type="InterPro" id="IPR010730">
    <property type="entry name" value="HET"/>
</dbReference>
<sequence>MATDVSEEQAVCPACSNIQPNLSSSGPFNFRCTRGAMRAAAEGGCAACAMILSCTSHYYRGSNEDTDDLRFGGGLVVHGDYLGGGVRIHTLLGDSETTPESLAPWTIDAAGTPLEHPTLDNYVAQLQGMFHNCTTEHDACKQATATIGKTPFHPTRLLDISGNRVRLVETTPPPDTPPPDTSTDASSPYAGQPYIALSHCWGENPPPTKTLHTNKAGRLQDIPWEELTQTFQDVVTLARRLGVLLVWIDSLCIVQDDADDWAHEASQMASVYQHAYFTIAATAAANGGVGLFSRKRLPVHSYRGKSAAGKPFTVYARPILDHSPFRRPVFGAGGRYNSLVLLTRGWCFQEQLLCPRVVHFTSEELVWDCYSGMQCECAQNDGYDIKIRLGKIVADAASRDEDDDQEKQLHDQLSTTWSIVVDQYTYRRLTFVKDRLPALSGLAAFYEQLATGKADATGSSVARMAIHSPEKQQKPSSTSLLGKYLAGLWENDLPFSLLWVCKNGPGERPRQALLPGTDEPPSSPPTWSWASVDRSNISFQRWNPPTPPDMFASTEILRTSVVPSTSDPRGMVAGGRLTACGPVARMRLQQFLISRDQSPSSYKWMQYHLSYDTTAGPVFQKAAATVVQTTGTANTAAPKVLTEELSSPKTVAALQPDVQLDPLLDTVWFLNLVRKPYAAKEIKPGKKRQLISGIFLKHTTRTAAAITADEVLSADYPVFERLGVGAILDDAFDEHSTTETLIIE</sequence>
<gene>
    <name evidence="3" type="ORF">SEUCBS140593_010503</name>
</gene>
<evidence type="ECO:0000313" key="3">
    <source>
        <dbReference type="EMBL" id="CAK7238277.1"/>
    </source>
</evidence>
<evidence type="ECO:0000256" key="1">
    <source>
        <dbReference type="SAM" id="MobiDB-lite"/>
    </source>
</evidence>
<organism evidence="3 4">
    <name type="scientific">Sporothrix eucalyptigena</name>
    <dbReference type="NCBI Taxonomy" id="1812306"/>
    <lineage>
        <taxon>Eukaryota</taxon>
        <taxon>Fungi</taxon>
        <taxon>Dikarya</taxon>
        <taxon>Ascomycota</taxon>
        <taxon>Pezizomycotina</taxon>
        <taxon>Sordariomycetes</taxon>
        <taxon>Sordariomycetidae</taxon>
        <taxon>Ophiostomatales</taxon>
        <taxon>Ophiostomataceae</taxon>
        <taxon>Sporothrix</taxon>
    </lineage>
</organism>
<reference evidence="3 4" key="1">
    <citation type="submission" date="2024-01" db="EMBL/GenBank/DDBJ databases">
        <authorList>
            <person name="Allen C."/>
            <person name="Tagirdzhanova G."/>
        </authorList>
    </citation>
    <scope>NUCLEOTIDE SEQUENCE [LARGE SCALE GENOMIC DNA]</scope>
</reference>
<feature type="domain" description="Heterokaryon incompatibility" evidence="2">
    <location>
        <begin position="194"/>
        <end position="350"/>
    </location>
</feature>
<dbReference type="Pfam" id="PF06985">
    <property type="entry name" value="HET"/>
    <property type="match status" value="1"/>
</dbReference>
<proteinExistence type="predicted"/>
<keyword evidence="4" id="KW-1185">Reference proteome</keyword>
<comment type="caution">
    <text evidence="3">The sequence shown here is derived from an EMBL/GenBank/DDBJ whole genome shotgun (WGS) entry which is preliminary data.</text>
</comment>
<evidence type="ECO:0000259" key="2">
    <source>
        <dbReference type="Pfam" id="PF06985"/>
    </source>
</evidence>
<dbReference type="Proteomes" id="UP001642482">
    <property type="component" value="Unassembled WGS sequence"/>
</dbReference>
<dbReference type="PANTHER" id="PTHR33112:SF9">
    <property type="entry name" value="HETEROKARYON INCOMPATIBILITY DOMAIN-CONTAINING PROTEIN"/>
    <property type="match status" value="1"/>
</dbReference>
<dbReference type="EMBL" id="CAWUHD010000225">
    <property type="protein sequence ID" value="CAK7238277.1"/>
    <property type="molecule type" value="Genomic_DNA"/>
</dbReference>
<feature type="compositionally biased region" description="Pro residues" evidence="1">
    <location>
        <begin position="171"/>
        <end position="180"/>
    </location>
</feature>
<accession>A0ABP0D349</accession>
<feature type="region of interest" description="Disordered" evidence="1">
    <location>
        <begin position="167"/>
        <end position="188"/>
    </location>
</feature>
<protein>
    <recommendedName>
        <fullName evidence="2">Heterokaryon incompatibility domain-containing protein</fullName>
    </recommendedName>
</protein>